<dbReference type="SUPFAM" id="SSF50630">
    <property type="entry name" value="Acid proteases"/>
    <property type="match status" value="1"/>
</dbReference>
<dbReference type="EMBL" id="JAIWYP010000062">
    <property type="protein sequence ID" value="KAH3690502.1"/>
    <property type="molecule type" value="Genomic_DNA"/>
</dbReference>
<evidence type="ECO:0000313" key="3">
    <source>
        <dbReference type="EMBL" id="KAH3690502.1"/>
    </source>
</evidence>
<comment type="caution">
    <text evidence="3">The sequence shown here is derived from an EMBL/GenBank/DDBJ whole genome shotgun (WGS) entry which is preliminary data.</text>
</comment>
<keyword evidence="1" id="KW-0378">Hydrolase</keyword>
<evidence type="ECO:0000259" key="2">
    <source>
        <dbReference type="PROSITE" id="PS50175"/>
    </source>
</evidence>
<dbReference type="Gene3D" id="2.40.70.10">
    <property type="entry name" value="Acid Proteases"/>
    <property type="match status" value="1"/>
</dbReference>
<dbReference type="InterPro" id="IPR001995">
    <property type="entry name" value="Peptidase_A2_cat"/>
</dbReference>
<gene>
    <name evidence="3" type="ORF">DPMN_191446</name>
</gene>
<dbReference type="PROSITE" id="PS50175">
    <property type="entry name" value="ASP_PROT_RETROV"/>
    <property type="match status" value="1"/>
</dbReference>
<accession>A0A9D4B5Z3</accession>
<feature type="domain" description="Peptidase A2" evidence="2">
    <location>
        <begin position="8"/>
        <end position="86"/>
    </location>
</feature>
<evidence type="ECO:0000256" key="1">
    <source>
        <dbReference type="ARBA" id="ARBA00022801"/>
    </source>
</evidence>
<protein>
    <recommendedName>
        <fullName evidence="2">Peptidase A2 domain-containing protein</fullName>
    </recommendedName>
</protein>
<reference evidence="3" key="1">
    <citation type="journal article" date="2019" name="bioRxiv">
        <title>The Genome of the Zebra Mussel, Dreissena polymorpha: A Resource for Invasive Species Research.</title>
        <authorList>
            <person name="McCartney M.A."/>
            <person name="Auch B."/>
            <person name="Kono T."/>
            <person name="Mallez S."/>
            <person name="Zhang Y."/>
            <person name="Obille A."/>
            <person name="Becker A."/>
            <person name="Abrahante J.E."/>
            <person name="Garbe J."/>
            <person name="Badalamenti J.P."/>
            <person name="Herman A."/>
            <person name="Mangelson H."/>
            <person name="Liachko I."/>
            <person name="Sullivan S."/>
            <person name="Sone E.D."/>
            <person name="Koren S."/>
            <person name="Silverstein K.A.T."/>
            <person name="Beckman K.B."/>
            <person name="Gohl D.M."/>
        </authorList>
    </citation>
    <scope>NUCLEOTIDE SEQUENCE</scope>
    <source>
        <strain evidence="3">Duluth1</strain>
        <tissue evidence="3">Whole animal</tissue>
    </source>
</reference>
<name>A0A9D4B5Z3_DREPO</name>
<dbReference type="Proteomes" id="UP000828390">
    <property type="component" value="Unassembled WGS sequence"/>
</dbReference>
<reference evidence="3" key="2">
    <citation type="submission" date="2020-11" db="EMBL/GenBank/DDBJ databases">
        <authorList>
            <person name="McCartney M.A."/>
            <person name="Auch B."/>
            <person name="Kono T."/>
            <person name="Mallez S."/>
            <person name="Becker A."/>
            <person name="Gohl D.M."/>
            <person name="Silverstein K.A.T."/>
            <person name="Koren S."/>
            <person name="Bechman K.B."/>
            <person name="Herman A."/>
            <person name="Abrahante J.E."/>
            <person name="Garbe J."/>
        </authorList>
    </citation>
    <scope>NUCLEOTIDE SEQUENCE</scope>
    <source>
        <strain evidence="3">Duluth1</strain>
        <tissue evidence="3">Whole animal</tissue>
    </source>
</reference>
<dbReference type="GO" id="GO:0004190">
    <property type="term" value="F:aspartic-type endopeptidase activity"/>
    <property type="evidence" value="ECO:0007669"/>
    <property type="project" value="InterPro"/>
</dbReference>
<keyword evidence="4" id="KW-1185">Reference proteome</keyword>
<sequence>MLVGDRQVRARVDSGADSSILSSAVYDQLERKPGKVREINMQLDDKYSVLKGFVTQPLHVQLGKESSREGVCVAPISDEMLLGQDLLRNFKALIDLHSDCLLVNGERIPLNTTFRDKPVVAKVIMFKRTVDIGPDPDILLGTPSLRKGHKSHRRHFARWVSVLPAVTR</sequence>
<proteinExistence type="predicted"/>
<dbReference type="GO" id="GO:0006508">
    <property type="term" value="P:proteolysis"/>
    <property type="evidence" value="ECO:0007669"/>
    <property type="project" value="InterPro"/>
</dbReference>
<organism evidence="3 4">
    <name type="scientific">Dreissena polymorpha</name>
    <name type="common">Zebra mussel</name>
    <name type="synonym">Mytilus polymorpha</name>
    <dbReference type="NCBI Taxonomy" id="45954"/>
    <lineage>
        <taxon>Eukaryota</taxon>
        <taxon>Metazoa</taxon>
        <taxon>Spiralia</taxon>
        <taxon>Lophotrochozoa</taxon>
        <taxon>Mollusca</taxon>
        <taxon>Bivalvia</taxon>
        <taxon>Autobranchia</taxon>
        <taxon>Heteroconchia</taxon>
        <taxon>Euheterodonta</taxon>
        <taxon>Imparidentia</taxon>
        <taxon>Neoheterodontei</taxon>
        <taxon>Myida</taxon>
        <taxon>Dreissenoidea</taxon>
        <taxon>Dreissenidae</taxon>
        <taxon>Dreissena</taxon>
    </lineage>
</organism>
<dbReference type="Pfam" id="PF13975">
    <property type="entry name" value="gag-asp_proteas"/>
    <property type="match status" value="1"/>
</dbReference>
<dbReference type="InterPro" id="IPR021109">
    <property type="entry name" value="Peptidase_aspartic_dom_sf"/>
</dbReference>
<dbReference type="AlphaFoldDB" id="A0A9D4B5Z3"/>
<evidence type="ECO:0000313" key="4">
    <source>
        <dbReference type="Proteomes" id="UP000828390"/>
    </source>
</evidence>